<dbReference type="AlphaFoldDB" id="A0A6A7BAX9"/>
<keyword evidence="3" id="KW-1185">Reference proteome</keyword>
<feature type="chain" id="PRO_5025624709" evidence="1">
    <location>
        <begin position="20"/>
        <end position="183"/>
    </location>
</feature>
<name>A0A6A7BAX9_9PLEO</name>
<sequence>MWFPKHVVILATLPALSLGMKRRSTTDSFNLFAYGSSFGGLPLFYANGYAYIGEPNEANSTDAAVVSFTANGNGVWTGAPNATNVTATAPSWSNVTIYVPATGSDDTRIGFLSENDTATSDELVSGFRLYGSTATLIGGDGNLETLWYSLQVSKRVHALYWNDTTSGQAPVILRNKPASNPPN</sequence>
<dbReference type="OrthoDB" id="5230873at2759"/>
<dbReference type="Proteomes" id="UP000799423">
    <property type="component" value="Unassembled WGS sequence"/>
</dbReference>
<evidence type="ECO:0000256" key="1">
    <source>
        <dbReference type="SAM" id="SignalP"/>
    </source>
</evidence>
<keyword evidence="1" id="KW-0732">Signal</keyword>
<organism evidence="2 3">
    <name type="scientific">Plenodomus tracheiphilus IPT5</name>
    <dbReference type="NCBI Taxonomy" id="1408161"/>
    <lineage>
        <taxon>Eukaryota</taxon>
        <taxon>Fungi</taxon>
        <taxon>Dikarya</taxon>
        <taxon>Ascomycota</taxon>
        <taxon>Pezizomycotina</taxon>
        <taxon>Dothideomycetes</taxon>
        <taxon>Pleosporomycetidae</taxon>
        <taxon>Pleosporales</taxon>
        <taxon>Pleosporineae</taxon>
        <taxon>Leptosphaeriaceae</taxon>
        <taxon>Plenodomus</taxon>
    </lineage>
</organism>
<gene>
    <name evidence="2" type="ORF">T440DRAFT_467811</name>
</gene>
<feature type="signal peptide" evidence="1">
    <location>
        <begin position="1"/>
        <end position="19"/>
    </location>
</feature>
<evidence type="ECO:0000313" key="2">
    <source>
        <dbReference type="EMBL" id="KAF2851565.1"/>
    </source>
</evidence>
<accession>A0A6A7BAX9</accession>
<proteinExistence type="predicted"/>
<evidence type="ECO:0000313" key="3">
    <source>
        <dbReference type="Proteomes" id="UP000799423"/>
    </source>
</evidence>
<reference evidence="2" key="1">
    <citation type="submission" date="2020-01" db="EMBL/GenBank/DDBJ databases">
        <authorList>
            <consortium name="DOE Joint Genome Institute"/>
            <person name="Haridas S."/>
            <person name="Albert R."/>
            <person name="Binder M."/>
            <person name="Bloem J."/>
            <person name="Labutti K."/>
            <person name="Salamov A."/>
            <person name="Andreopoulos B."/>
            <person name="Baker S.E."/>
            <person name="Barry K."/>
            <person name="Bills G."/>
            <person name="Bluhm B.H."/>
            <person name="Cannon C."/>
            <person name="Castanera R."/>
            <person name="Culley D.E."/>
            <person name="Daum C."/>
            <person name="Ezra D."/>
            <person name="Gonzalez J.B."/>
            <person name="Henrissat B."/>
            <person name="Kuo A."/>
            <person name="Liang C."/>
            <person name="Lipzen A."/>
            <person name="Lutzoni F."/>
            <person name="Magnuson J."/>
            <person name="Mondo S."/>
            <person name="Nolan M."/>
            <person name="Ohm R."/>
            <person name="Pangilinan J."/>
            <person name="Park H.-J."/>
            <person name="Ramirez L."/>
            <person name="Alfaro M."/>
            <person name="Sun H."/>
            <person name="Tritt A."/>
            <person name="Yoshinaga Y."/>
            <person name="Zwiers L.-H."/>
            <person name="Turgeon B.G."/>
            <person name="Goodwin S.B."/>
            <person name="Spatafora J.W."/>
            <person name="Crous P.W."/>
            <person name="Grigoriev I.V."/>
        </authorList>
    </citation>
    <scope>NUCLEOTIDE SEQUENCE</scope>
    <source>
        <strain evidence="2">IPT5</strain>
    </source>
</reference>
<dbReference type="EMBL" id="MU006302">
    <property type="protein sequence ID" value="KAF2851565.1"/>
    <property type="molecule type" value="Genomic_DNA"/>
</dbReference>
<protein>
    <submittedName>
        <fullName evidence="2">Uncharacterized protein</fullName>
    </submittedName>
</protein>